<dbReference type="Proteomes" id="UP000286287">
    <property type="component" value="Unassembled WGS sequence"/>
</dbReference>
<proteinExistence type="predicted"/>
<comment type="caution">
    <text evidence="1">The sequence shown here is derived from an EMBL/GenBank/DDBJ whole genome shotgun (WGS) entry which is preliminary data.</text>
</comment>
<organism evidence="1 2">
    <name type="scientific">Deinococcus cavernae</name>
    <dbReference type="NCBI Taxonomy" id="2320857"/>
    <lineage>
        <taxon>Bacteria</taxon>
        <taxon>Thermotogati</taxon>
        <taxon>Deinococcota</taxon>
        <taxon>Deinococci</taxon>
        <taxon>Deinococcales</taxon>
        <taxon>Deinococcaceae</taxon>
        <taxon>Deinococcus</taxon>
    </lineage>
</organism>
<name>A0A418VFK2_9DEIO</name>
<reference evidence="1 2" key="1">
    <citation type="submission" date="2018-09" db="EMBL/GenBank/DDBJ databases">
        <authorList>
            <person name="Zhu H."/>
        </authorList>
    </citation>
    <scope>NUCLEOTIDE SEQUENCE [LARGE SCALE GENOMIC DNA]</scope>
    <source>
        <strain evidence="1 2">K2S05-167</strain>
    </source>
</reference>
<sequence length="323" mass="36951">MWWRKEKARPPFTGSSFDAALQWCQAKGERIEIRSADAFDIYLGAHVVHVERFVDDDWLHAWAILPDPPLDLSERLSFVKSNEKFAVRQFEQPDTVMSLLSDGNIRIRFLKLMKFQGEPRLMVFNMLSTFDFLLNSDESRLYPSDSIYFYLKGRRFEQASRAAIDYFRGRGIRQVEENDHYISFDTGGLYCVVPLGGLGHEFSFRYAFSDLMLPYRETESAFSTQILNTAYRKMNPKIMCYTFSDGVSEMAISGVLTEGTEALPIFDRTLAELTQVVLDSMELIKMNPGLVKGTQFLTSEEEAIELASKYHGAKTGGAEHLVE</sequence>
<evidence type="ECO:0000313" key="1">
    <source>
        <dbReference type="EMBL" id="RJF74868.1"/>
    </source>
</evidence>
<keyword evidence="2" id="KW-1185">Reference proteome</keyword>
<protein>
    <submittedName>
        <fullName evidence="1">Uncharacterized protein</fullName>
    </submittedName>
</protein>
<dbReference type="AlphaFoldDB" id="A0A418VFK2"/>
<gene>
    <name evidence="1" type="ORF">D3875_02420</name>
</gene>
<evidence type="ECO:0000313" key="2">
    <source>
        <dbReference type="Proteomes" id="UP000286287"/>
    </source>
</evidence>
<dbReference type="OrthoDB" id="63193at2"/>
<dbReference type="RefSeq" id="WP_119760748.1">
    <property type="nucleotide sequence ID" value="NZ_QYUJ01000008.1"/>
</dbReference>
<accession>A0A418VFK2</accession>
<dbReference type="EMBL" id="QYUJ01000008">
    <property type="protein sequence ID" value="RJF74868.1"/>
    <property type="molecule type" value="Genomic_DNA"/>
</dbReference>